<name>A0AAC9J5S5_VIRHA</name>
<dbReference type="KEGG" id="vhl:BME96_16530"/>
<accession>A0AAC9J5S5</accession>
<evidence type="ECO:0000313" key="1">
    <source>
        <dbReference type="EMBL" id="APC49694.1"/>
    </source>
</evidence>
<dbReference type="AlphaFoldDB" id="A0AAC9J5S5"/>
<reference evidence="1 2" key="1">
    <citation type="submission" date="2016-11" db="EMBL/GenBank/DDBJ databases">
        <title>Complete genome sequencing of Virgibacillus halodenitrificans PDB-F2.</title>
        <authorList>
            <person name="Sun Z."/>
            <person name="Zhou Y."/>
            <person name="Li H."/>
        </authorList>
    </citation>
    <scope>NUCLEOTIDE SEQUENCE [LARGE SCALE GENOMIC DNA]</scope>
    <source>
        <strain evidence="1 2">PDB-F2</strain>
    </source>
</reference>
<proteinExistence type="predicted"/>
<evidence type="ECO:0000313" key="2">
    <source>
        <dbReference type="Proteomes" id="UP000182945"/>
    </source>
</evidence>
<organism evidence="1 2">
    <name type="scientific">Virgibacillus halodenitrificans</name>
    <name type="common">Bacillus halodenitrificans</name>
    <dbReference type="NCBI Taxonomy" id="1482"/>
    <lineage>
        <taxon>Bacteria</taxon>
        <taxon>Bacillati</taxon>
        <taxon>Bacillota</taxon>
        <taxon>Bacilli</taxon>
        <taxon>Bacillales</taxon>
        <taxon>Bacillaceae</taxon>
        <taxon>Virgibacillus</taxon>
    </lineage>
</organism>
<protein>
    <submittedName>
        <fullName evidence="1">Uncharacterized protein</fullName>
    </submittedName>
</protein>
<dbReference type="EMBL" id="CP017962">
    <property type="protein sequence ID" value="APC49694.1"/>
    <property type="molecule type" value="Genomic_DNA"/>
</dbReference>
<dbReference type="Proteomes" id="UP000182945">
    <property type="component" value="Chromosome"/>
</dbReference>
<sequence>MPHLPQKSSYFSFAKVHFYFNEKRIIKIDELYQMIGMEDGNLRTLCPGDETTITRPIENILGTDCMTNALEKENHFFIMRCFSSEEAEGCPRKAKCIFRNGSLQHKVVHRSSILKIIG</sequence>
<gene>
    <name evidence="1" type="ORF">BME96_16530</name>
</gene>